<organism evidence="3 4">
    <name type="scientific">Orchesella dallaii</name>
    <dbReference type="NCBI Taxonomy" id="48710"/>
    <lineage>
        <taxon>Eukaryota</taxon>
        <taxon>Metazoa</taxon>
        <taxon>Ecdysozoa</taxon>
        <taxon>Arthropoda</taxon>
        <taxon>Hexapoda</taxon>
        <taxon>Collembola</taxon>
        <taxon>Entomobryomorpha</taxon>
        <taxon>Entomobryoidea</taxon>
        <taxon>Orchesellidae</taxon>
        <taxon>Orchesellinae</taxon>
        <taxon>Orchesella</taxon>
    </lineage>
</organism>
<evidence type="ECO:0000313" key="4">
    <source>
        <dbReference type="Proteomes" id="UP001642540"/>
    </source>
</evidence>
<proteinExistence type="predicted"/>
<sequence length="480" mass="52002">MNLSTPLFVAFWIILSACATSCENDFSNENQSSTETLKNPYIQSKLGGQCSKFNIKSCNVLGAYCIKGICSCTYSRVADTSRNKCILKANRLGDSCKADIQCSAAFSSNSKCGPDNTCICDESSVPNDDDTECLQGEKFPEEECFSSTNCVGYPDKAECLNGLCKCRNGFLPALNSSVNGTAGCLPLVPNLGGKCVESQQCQLLGNLSTCRTSPFFTSKQSPYKVCLCTEDGVSAFASADLYLESDTCYKRAKRIGDPCNITQQCTANLGIFTKCSADNKKCVCSYNSLPSKNGKTCLRPQVLIGDSCQLSAQCVGKPDITSVCTTNEICLCAEGFVPNANFSDCLPIVERLGEPCRVSWQCNTGQDSECAEYSWEKGSGEKVCKCKDGYSQEPGLNVCRPKVRNFDSFCETHAQCIVSLKKSLCINGQCQCVGETEAVPLRLNHSQLSQGEFQCVTTKSELIDGVRGKRKVIREMTVAL</sequence>
<accession>A0ABP1RFH3</accession>
<evidence type="ECO:0000313" key="3">
    <source>
        <dbReference type="EMBL" id="CAL8126126.1"/>
    </source>
</evidence>
<reference evidence="3 4" key="1">
    <citation type="submission" date="2024-08" db="EMBL/GenBank/DDBJ databases">
        <authorList>
            <person name="Cucini C."/>
            <person name="Frati F."/>
        </authorList>
    </citation>
    <scope>NUCLEOTIDE SEQUENCE [LARGE SCALE GENOMIC DNA]</scope>
</reference>
<dbReference type="InterPro" id="IPR006149">
    <property type="entry name" value="EB_dom"/>
</dbReference>
<dbReference type="PANTHER" id="PTHR39069:SF8">
    <property type="entry name" value="FI17111P1"/>
    <property type="match status" value="1"/>
</dbReference>
<dbReference type="Proteomes" id="UP001642540">
    <property type="component" value="Unassembled WGS sequence"/>
</dbReference>
<feature type="domain" description="EB" evidence="2">
    <location>
        <begin position="296"/>
        <end position="340"/>
    </location>
</feature>
<keyword evidence="1" id="KW-0732">Signal</keyword>
<gene>
    <name evidence="3" type="ORF">ODALV1_LOCUS21278</name>
</gene>
<keyword evidence="4" id="KW-1185">Reference proteome</keyword>
<evidence type="ECO:0000256" key="1">
    <source>
        <dbReference type="SAM" id="SignalP"/>
    </source>
</evidence>
<feature type="chain" id="PRO_5046138840" description="EB domain-containing protein" evidence="1">
    <location>
        <begin position="20"/>
        <end position="480"/>
    </location>
</feature>
<dbReference type="Pfam" id="PF01683">
    <property type="entry name" value="EB"/>
    <property type="match status" value="2"/>
</dbReference>
<feature type="domain" description="EB" evidence="2">
    <location>
        <begin position="131"/>
        <end position="172"/>
    </location>
</feature>
<name>A0ABP1RFH3_9HEXA</name>
<dbReference type="EMBL" id="CAXLJM020000071">
    <property type="protein sequence ID" value="CAL8126126.1"/>
    <property type="molecule type" value="Genomic_DNA"/>
</dbReference>
<dbReference type="PANTHER" id="PTHR39069">
    <property type="entry name" value="ECDYSONE-INDUCIBLE GENE E1, ISOFORM A"/>
    <property type="match status" value="1"/>
</dbReference>
<comment type="caution">
    <text evidence="3">The sequence shown here is derived from an EMBL/GenBank/DDBJ whole genome shotgun (WGS) entry which is preliminary data.</text>
</comment>
<protein>
    <recommendedName>
        <fullName evidence="2">EB domain-containing protein</fullName>
    </recommendedName>
</protein>
<feature type="signal peptide" evidence="1">
    <location>
        <begin position="1"/>
        <end position="19"/>
    </location>
</feature>
<evidence type="ECO:0000259" key="2">
    <source>
        <dbReference type="Pfam" id="PF01683"/>
    </source>
</evidence>